<organism evidence="13 14">
    <name type="scientific">Streptomyces ruber</name>
    <dbReference type="NCBI Taxonomy" id="83378"/>
    <lineage>
        <taxon>Bacteria</taxon>
        <taxon>Bacillati</taxon>
        <taxon>Actinomycetota</taxon>
        <taxon>Actinomycetes</taxon>
        <taxon>Kitasatosporales</taxon>
        <taxon>Streptomycetaceae</taxon>
        <taxon>Streptomyces</taxon>
    </lineage>
</organism>
<comment type="similarity">
    <text evidence="3">Belongs to the nitronate monooxygenase family. NMO class I subfamily.</text>
</comment>
<comment type="function">
    <text evidence="2">Nitronate monooxygenase that uses molecular oxygen to catalyze the oxidative denitrification of alkyl nitronates. Acts on propionate 3-nitronate (P3N), the presumed physiological substrate. Probably functions in the detoxification of P3N, a metabolic poison produced by plants and fungi as a defense mechanism.</text>
</comment>
<evidence type="ECO:0000256" key="10">
    <source>
        <dbReference type="ARBA" id="ARBA00023033"/>
    </source>
</evidence>
<evidence type="ECO:0000313" key="14">
    <source>
        <dbReference type="Proteomes" id="UP000620156"/>
    </source>
</evidence>
<dbReference type="FunFam" id="3.20.20.70:FF:000154">
    <property type="entry name" value="Probable nitronate monooxygenase"/>
    <property type="match status" value="1"/>
</dbReference>
<evidence type="ECO:0000256" key="6">
    <source>
        <dbReference type="ARBA" id="ARBA00022630"/>
    </source>
</evidence>
<dbReference type="InterPro" id="IPR013785">
    <property type="entry name" value="Aldolase_TIM"/>
</dbReference>
<dbReference type="PANTHER" id="PTHR42747:SF3">
    <property type="entry name" value="NITRONATE MONOOXYGENASE-RELATED"/>
    <property type="match status" value="1"/>
</dbReference>
<sequence>MALALSDLLRYPIVQAPMAGGVSVPGLAAAVSGAGGLGFLAAGFKTADGMYQEIKQLRGLTDRPFGVNVFMPQPEDHTDPAAVEVYAEQLAGEASWYGTELGDPGCGGRDDGYEAKLAVLLDDPVPAVSFHFGCPAPDVIGALAAKGTRTLVTATTPDEARAVELAGAHAVIVQGVEAGGHQGTHRDDPERDGAGIGLLALIAQVREAVALPIVAAGGLMRGGQIAAVLAAGASAAQLGTAFLATPESGAHALHKQALTDPLFARTELTRAFTGRPARGLVNRFVREHGRYAPTGYPQVHHLTSGLRAAAARAGDAQGMSLWAGQGHRLARELPAGELVEVLMSELAAAATALSGRTDDTVGGDAR</sequence>
<keyword evidence="10" id="KW-0503">Monooxygenase</keyword>
<evidence type="ECO:0000256" key="11">
    <source>
        <dbReference type="ARBA" id="ARBA00031155"/>
    </source>
</evidence>
<accession>A0A918BDB5</accession>
<dbReference type="CDD" id="cd04730">
    <property type="entry name" value="NPD_like"/>
    <property type="match status" value="1"/>
</dbReference>
<evidence type="ECO:0000256" key="1">
    <source>
        <dbReference type="ARBA" id="ARBA00001917"/>
    </source>
</evidence>
<evidence type="ECO:0000256" key="4">
    <source>
        <dbReference type="ARBA" id="ARBA00013457"/>
    </source>
</evidence>
<comment type="cofactor">
    <cofactor evidence="1">
        <name>FMN</name>
        <dbReference type="ChEBI" id="CHEBI:58210"/>
    </cofactor>
</comment>
<reference evidence="13" key="1">
    <citation type="journal article" date="2014" name="Int. J. Syst. Evol. Microbiol.">
        <title>Complete genome sequence of Corynebacterium casei LMG S-19264T (=DSM 44701T), isolated from a smear-ripened cheese.</title>
        <authorList>
            <consortium name="US DOE Joint Genome Institute (JGI-PGF)"/>
            <person name="Walter F."/>
            <person name="Albersmeier A."/>
            <person name="Kalinowski J."/>
            <person name="Ruckert C."/>
        </authorList>
    </citation>
    <scope>NUCLEOTIDE SEQUENCE</scope>
    <source>
        <strain evidence="13">JCM 3131</strain>
    </source>
</reference>
<protein>
    <recommendedName>
        <fullName evidence="4">Probable nitronate monooxygenase</fullName>
    </recommendedName>
    <alternativeName>
        <fullName evidence="11">Propionate 3-nitronate monooxygenase</fullName>
    </alternativeName>
</protein>
<dbReference type="GO" id="GO:0018580">
    <property type="term" value="F:nitronate monooxygenase activity"/>
    <property type="evidence" value="ECO:0007669"/>
    <property type="project" value="InterPro"/>
</dbReference>
<proteinExistence type="inferred from homology"/>
<dbReference type="PANTHER" id="PTHR42747">
    <property type="entry name" value="NITRONATE MONOOXYGENASE-RELATED"/>
    <property type="match status" value="1"/>
</dbReference>
<dbReference type="SUPFAM" id="SSF51412">
    <property type="entry name" value="Inosine monophosphate dehydrogenase (IMPDH)"/>
    <property type="match status" value="1"/>
</dbReference>
<dbReference type="InterPro" id="IPR004136">
    <property type="entry name" value="NMO"/>
</dbReference>
<dbReference type="AlphaFoldDB" id="A0A918BDB5"/>
<keyword evidence="5" id="KW-0216">Detoxification</keyword>
<dbReference type="GO" id="GO:0009636">
    <property type="term" value="P:response to toxic substance"/>
    <property type="evidence" value="ECO:0007669"/>
    <property type="project" value="UniProtKB-KW"/>
</dbReference>
<evidence type="ECO:0000313" key="13">
    <source>
        <dbReference type="EMBL" id="GGQ56102.1"/>
    </source>
</evidence>
<evidence type="ECO:0000256" key="8">
    <source>
        <dbReference type="ARBA" id="ARBA00022741"/>
    </source>
</evidence>
<comment type="catalytic activity">
    <reaction evidence="12">
        <text>3 propionate 3-nitronate + 3 O2 + H2O = 3 3-oxopropanoate + 2 nitrate + nitrite + H2O2 + 3 H(+)</text>
        <dbReference type="Rhea" id="RHEA:57332"/>
        <dbReference type="ChEBI" id="CHEBI:15377"/>
        <dbReference type="ChEBI" id="CHEBI:15378"/>
        <dbReference type="ChEBI" id="CHEBI:15379"/>
        <dbReference type="ChEBI" id="CHEBI:16240"/>
        <dbReference type="ChEBI" id="CHEBI:16301"/>
        <dbReference type="ChEBI" id="CHEBI:17632"/>
        <dbReference type="ChEBI" id="CHEBI:33190"/>
        <dbReference type="ChEBI" id="CHEBI:136067"/>
    </reaction>
</comment>
<keyword evidence="8" id="KW-0547">Nucleotide-binding</keyword>
<comment type="caution">
    <text evidence="13">The sequence shown here is derived from an EMBL/GenBank/DDBJ whole genome shotgun (WGS) entry which is preliminary data.</text>
</comment>
<dbReference type="EMBL" id="BMQK01000004">
    <property type="protein sequence ID" value="GGQ56102.1"/>
    <property type="molecule type" value="Genomic_DNA"/>
</dbReference>
<evidence type="ECO:0000256" key="5">
    <source>
        <dbReference type="ARBA" id="ARBA00022575"/>
    </source>
</evidence>
<name>A0A918BDB5_9ACTN</name>
<evidence type="ECO:0000256" key="7">
    <source>
        <dbReference type="ARBA" id="ARBA00022643"/>
    </source>
</evidence>
<keyword evidence="6" id="KW-0285">Flavoprotein</keyword>
<dbReference type="Pfam" id="PF03060">
    <property type="entry name" value="NMO"/>
    <property type="match status" value="1"/>
</dbReference>
<dbReference type="GO" id="GO:0000166">
    <property type="term" value="F:nucleotide binding"/>
    <property type="evidence" value="ECO:0007669"/>
    <property type="project" value="UniProtKB-KW"/>
</dbReference>
<dbReference type="Proteomes" id="UP000620156">
    <property type="component" value="Unassembled WGS sequence"/>
</dbReference>
<evidence type="ECO:0000256" key="9">
    <source>
        <dbReference type="ARBA" id="ARBA00023002"/>
    </source>
</evidence>
<keyword evidence="7" id="KW-0288">FMN</keyword>
<dbReference type="RefSeq" id="WP_189217037.1">
    <property type="nucleotide sequence ID" value="NZ_BMQK01000004.1"/>
</dbReference>
<gene>
    <name evidence="13" type="ORF">GCM10010145_27620</name>
</gene>
<evidence type="ECO:0000256" key="2">
    <source>
        <dbReference type="ARBA" id="ARBA00003535"/>
    </source>
</evidence>
<evidence type="ECO:0000256" key="12">
    <source>
        <dbReference type="ARBA" id="ARBA00049401"/>
    </source>
</evidence>
<keyword evidence="14" id="KW-1185">Reference proteome</keyword>
<reference evidence="13" key="2">
    <citation type="submission" date="2020-09" db="EMBL/GenBank/DDBJ databases">
        <authorList>
            <person name="Sun Q."/>
            <person name="Ohkuma M."/>
        </authorList>
    </citation>
    <scope>NUCLEOTIDE SEQUENCE</scope>
    <source>
        <strain evidence="13">JCM 3131</strain>
    </source>
</reference>
<dbReference type="Gene3D" id="3.20.20.70">
    <property type="entry name" value="Aldolase class I"/>
    <property type="match status" value="1"/>
</dbReference>
<keyword evidence="9" id="KW-0560">Oxidoreductase</keyword>
<evidence type="ECO:0000256" key="3">
    <source>
        <dbReference type="ARBA" id="ARBA00009881"/>
    </source>
</evidence>